<organism evidence="12 13">
    <name type="scientific">Mastacembelus armatus</name>
    <name type="common">zig-zag eel</name>
    <dbReference type="NCBI Taxonomy" id="205130"/>
    <lineage>
        <taxon>Eukaryota</taxon>
        <taxon>Metazoa</taxon>
        <taxon>Chordata</taxon>
        <taxon>Craniata</taxon>
        <taxon>Vertebrata</taxon>
        <taxon>Euteleostomi</taxon>
        <taxon>Actinopterygii</taxon>
        <taxon>Neopterygii</taxon>
        <taxon>Teleostei</taxon>
        <taxon>Neoteleostei</taxon>
        <taxon>Acanthomorphata</taxon>
        <taxon>Anabantaria</taxon>
        <taxon>Synbranchiformes</taxon>
        <taxon>Mastacembelidae</taxon>
        <taxon>Mastacembelus</taxon>
    </lineage>
</organism>
<dbReference type="GO" id="GO:0006508">
    <property type="term" value="P:proteolysis"/>
    <property type="evidence" value="ECO:0007669"/>
    <property type="project" value="UniProtKB-KW"/>
</dbReference>
<dbReference type="FunFam" id="2.60.120.380:FF:000001">
    <property type="entry name" value="Calpain-1 catalytic subunit"/>
    <property type="match status" value="1"/>
</dbReference>
<dbReference type="InterPro" id="IPR022683">
    <property type="entry name" value="Calpain_III"/>
</dbReference>
<dbReference type="PANTHER" id="PTHR10183:SF409">
    <property type="entry name" value="CALPAIN-8"/>
    <property type="match status" value="1"/>
</dbReference>
<evidence type="ECO:0000256" key="5">
    <source>
        <dbReference type="ARBA" id="ARBA00022801"/>
    </source>
</evidence>
<feature type="active site" evidence="8 9">
    <location>
        <position position="269"/>
    </location>
</feature>
<comment type="similarity">
    <text evidence="1">Belongs to the peptidase C2 family.</text>
</comment>
<feature type="active site" evidence="8 9">
    <location>
        <position position="105"/>
    </location>
</feature>
<dbReference type="CDD" id="cd00214">
    <property type="entry name" value="Calpain_III"/>
    <property type="match status" value="1"/>
</dbReference>
<dbReference type="InterPro" id="IPR036213">
    <property type="entry name" value="Calpain_III_sf"/>
</dbReference>
<dbReference type="Pfam" id="PF01067">
    <property type="entry name" value="Calpain_III"/>
    <property type="match status" value="1"/>
</dbReference>
<dbReference type="PROSITE" id="PS00018">
    <property type="entry name" value="EF_HAND_1"/>
    <property type="match status" value="2"/>
</dbReference>
<reference evidence="12" key="1">
    <citation type="submission" date="2025-08" db="UniProtKB">
        <authorList>
            <consortium name="Ensembl"/>
        </authorList>
    </citation>
    <scope>IDENTIFICATION</scope>
</reference>
<dbReference type="CDD" id="cd00044">
    <property type="entry name" value="CysPc"/>
    <property type="match status" value="1"/>
</dbReference>
<sequence>MASTADRLARHQDREQGIGTNSCAVKFCQQDYEILHQQCLKSGRLFEDDCFPAEAKSLGFNELGPYSSKTRGVVWKRPTELCSNPQFIQDGATRTDICQGVLGDCWLLAAIASLTLDKDILARVVPPEQSFTEDYAGIFHFQFWQFGEWVDVVVDDRLPTRDDKLLFVHSAEGSEFWSALLEKAYSKVNGCYENLTGGNTIEGFEDFTGGIAEIYRLDKAPPKLFHIMQKALSLGSLLGCSIDVSIIFILICIAYETEAVTALKLVKGHAYSVTGAEEVHYRGKPVQLVRIRNPWGQVEWTGPWSDGSSEWNYITEDEKAKLSRVDEDGEFWMSYSDFIKHFSRLEICNLTPDTLTSDDVGRWSHHQFEGTWRIGSTAGGCRNNAATFSSNPQFVVRLEEEDDQPLDGKHGCTFLVGLMQKEGRKQKRLNRDLETIGFAIYEVSQNNLIFYRAVAMSSSFINTREVCDRFRLPPGEYAIIPSTFNPHRNGTFILRVFSEKHAVTRYLSHNTLKVILPTFCKCCFLSCKKPLLQLCISIFAFNLTLVTQAFVSQKEISEKDVDPHFKRLFKQIAGSDMEISAFELVEILNRVVSQRSDIKTDGFSLSTGRLMISLLDKNESNTLGLTEFHLLWTKIQKYLIFKNHDTDNSGTMSSHEMRDAATEAGFTVNSAVLQAIVTHYADEQYAIDFDSFVSCLIKLEMLFSKYQQTQQNHCNGLYLICVCNIWLCLAIY</sequence>
<dbReference type="Ensembl" id="ENSMAMT00000048946.1">
    <property type="protein sequence ID" value="ENSMAMP00000053629.1"/>
    <property type="gene ID" value="ENSMAMG00000019674.2"/>
</dbReference>
<dbReference type="InterPro" id="IPR000169">
    <property type="entry name" value="Pept_cys_AS"/>
</dbReference>
<protein>
    <submittedName>
        <fullName evidence="12">Calpain-2 catalytic subunit-like</fullName>
    </submittedName>
</protein>
<accession>A0A7N8XNS0</accession>
<dbReference type="PRINTS" id="PR00704">
    <property type="entry name" value="CALPAIN"/>
</dbReference>
<evidence type="ECO:0000256" key="3">
    <source>
        <dbReference type="ARBA" id="ARBA00022723"/>
    </source>
</evidence>
<dbReference type="SUPFAM" id="SSF49758">
    <property type="entry name" value="Calpain large subunit, middle domain (domain III)"/>
    <property type="match status" value="1"/>
</dbReference>
<dbReference type="SMART" id="SM00720">
    <property type="entry name" value="calpain_III"/>
    <property type="match status" value="1"/>
</dbReference>
<evidence type="ECO:0000259" key="11">
    <source>
        <dbReference type="PROSITE" id="PS50222"/>
    </source>
</evidence>
<dbReference type="GO" id="GO:0005509">
    <property type="term" value="F:calcium ion binding"/>
    <property type="evidence" value="ECO:0007669"/>
    <property type="project" value="InterPro"/>
</dbReference>
<evidence type="ECO:0000256" key="9">
    <source>
        <dbReference type="PROSITE-ProRule" id="PRU00239"/>
    </source>
</evidence>
<dbReference type="InterPro" id="IPR001300">
    <property type="entry name" value="Peptidase_C2_calpain_cat"/>
</dbReference>
<dbReference type="InterPro" id="IPR022682">
    <property type="entry name" value="Calpain_domain_III"/>
</dbReference>
<evidence type="ECO:0000256" key="1">
    <source>
        <dbReference type="ARBA" id="ARBA00007623"/>
    </source>
</evidence>
<dbReference type="PROSITE" id="PS50203">
    <property type="entry name" value="CALPAIN_CAT"/>
    <property type="match status" value="1"/>
</dbReference>
<evidence type="ECO:0000256" key="8">
    <source>
        <dbReference type="PIRSR" id="PIRSR622684-1"/>
    </source>
</evidence>
<dbReference type="InterPro" id="IPR022684">
    <property type="entry name" value="Calpain_cysteine_protease"/>
</dbReference>
<name>A0A7N8XNS0_9TELE</name>
<evidence type="ECO:0000256" key="4">
    <source>
        <dbReference type="ARBA" id="ARBA00022737"/>
    </source>
</evidence>
<keyword evidence="3" id="KW-0479">Metal-binding</keyword>
<evidence type="ECO:0000256" key="6">
    <source>
        <dbReference type="ARBA" id="ARBA00022807"/>
    </source>
</evidence>
<reference evidence="12" key="2">
    <citation type="submission" date="2025-09" db="UniProtKB">
        <authorList>
            <consortium name="Ensembl"/>
        </authorList>
    </citation>
    <scope>IDENTIFICATION</scope>
</reference>
<dbReference type="Gene3D" id="1.10.238.10">
    <property type="entry name" value="EF-hand"/>
    <property type="match status" value="1"/>
</dbReference>
<evidence type="ECO:0000256" key="7">
    <source>
        <dbReference type="ARBA" id="ARBA00022837"/>
    </source>
</evidence>
<keyword evidence="6 9" id="KW-0788">Thiol protease</keyword>
<dbReference type="InterPro" id="IPR018247">
    <property type="entry name" value="EF_Hand_1_Ca_BS"/>
</dbReference>
<keyword evidence="13" id="KW-1185">Reference proteome</keyword>
<keyword evidence="2 9" id="KW-0645">Protease</keyword>
<dbReference type="Proteomes" id="UP000261640">
    <property type="component" value="Unplaced"/>
</dbReference>
<evidence type="ECO:0000259" key="10">
    <source>
        <dbReference type="PROSITE" id="PS50203"/>
    </source>
</evidence>
<dbReference type="Gene3D" id="2.60.120.380">
    <property type="match status" value="1"/>
</dbReference>
<dbReference type="InterPro" id="IPR033883">
    <property type="entry name" value="C2_III"/>
</dbReference>
<dbReference type="GeneTree" id="ENSGT00940000154784"/>
<dbReference type="SMART" id="SM00230">
    <property type="entry name" value="CysPc"/>
    <property type="match status" value="1"/>
</dbReference>
<dbReference type="InterPro" id="IPR011992">
    <property type="entry name" value="EF-hand-dom_pair"/>
</dbReference>
<dbReference type="PANTHER" id="PTHR10183">
    <property type="entry name" value="CALPAIN"/>
    <property type="match status" value="1"/>
</dbReference>
<keyword evidence="7" id="KW-0106">Calcium</keyword>
<feature type="domain" description="EF-hand" evidence="11">
    <location>
        <begin position="640"/>
        <end position="667"/>
    </location>
</feature>
<evidence type="ECO:0000313" key="13">
    <source>
        <dbReference type="Proteomes" id="UP000261640"/>
    </source>
</evidence>
<dbReference type="SUPFAM" id="SSF47473">
    <property type="entry name" value="EF-hand"/>
    <property type="match status" value="1"/>
</dbReference>
<evidence type="ECO:0000256" key="2">
    <source>
        <dbReference type="ARBA" id="ARBA00022670"/>
    </source>
</evidence>
<feature type="domain" description="Calpain catalytic" evidence="10">
    <location>
        <begin position="45"/>
        <end position="351"/>
    </location>
</feature>
<dbReference type="Pfam" id="PF00648">
    <property type="entry name" value="Peptidase_C2"/>
    <property type="match status" value="1"/>
</dbReference>
<dbReference type="PROSITE" id="PS00139">
    <property type="entry name" value="THIOL_PROTEASE_CYS"/>
    <property type="match status" value="1"/>
</dbReference>
<keyword evidence="5 9" id="KW-0378">Hydrolase</keyword>
<dbReference type="GO" id="GO:0005737">
    <property type="term" value="C:cytoplasm"/>
    <property type="evidence" value="ECO:0007669"/>
    <property type="project" value="TreeGrafter"/>
</dbReference>
<dbReference type="SUPFAM" id="SSF54001">
    <property type="entry name" value="Cysteine proteinases"/>
    <property type="match status" value="1"/>
</dbReference>
<dbReference type="InterPro" id="IPR038765">
    <property type="entry name" value="Papain-like_cys_pep_sf"/>
</dbReference>
<evidence type="ECO:0000313" key="12">
    <source>
        <dbReference type="Ensembl" id="ENSMAMP00000053629.1"/>
    </source>
</evidence>
<dbReference type="FunFam" id="3.90.70.10:FF:000001">
    <property type="entry name" value="Calpain-1 catalytic subunit"/>
    <property type="match status" value="1"/>
</dbReference>
<dbReference type="PROSITE" id="PS50222">
    <property type="entry name" value="EF_HAND_2"/>
    <property type="match status" value="1"/>
</dbReference>
<dbReference type="AlphaFoldDB" id="A0A7N8XNS0"/>
<proteinExistence type="inferred from homology"/>
<keyword evidence="4" id="KW-0677">Repeat</keyword>
<dbReference type="Gene3D" id="3.90.70.10">
    <property type="entry name" value="Cysteine proteinases"/>
    <property type="match status" value="1"/>
</dbReference>
<dbReference type="InterPro" id="IPR002048">
    <property type="entry name" value="EF_hand_dom"/>
</dbReference>
<dbReference type="GO" id="GO:0004198">
    <property type="term" value="F:calcium-dependent cysteine-type endopeptidase activity"/>
    <property type="evidence" value="ECO:0007669"/>
    <property type="project" value="InterPro"/>
</dbReference>
<feature type="active site" evidence="8 9">
    <location>
        <position position="293"/>
    </location>
</feature>